<dbReference type="PROSITE" id="PS51207">
    <property type="entry name" value="PXA"/>
    <property type="match status" value="1"/>
</dbReference>
<keyword evidence="7" id="KW-1185">Reference proteome</keyword>
<dbReference type="PROSITE" id="PS50132">
    <property type="entry name" value="RGS"/>
    <property type="match status" value="1"/>
</dbReference>
<feature type="domain" description="RGS" evidence="4">
    <location>
        <begin position="447"/>
        <end position="568"/>
    </location>
</feature>
<dbReference type="InterPro" id="IPR044926">
    <property type="entry name" value="RGS_subdomain_2"/>
</dbReference>
<keyword evidence="3" id="KW-1133">Transmembrane helix</keyword>
<evidence type="ECO:0000256" key="3">
    <source>
        <dbReference type="SAM" id="Phobius"/>
    </source>
</evidence>
<dbReference type="Pfam" id="PF02194">
    <property type="entry name" value="PXA"/>
    <property type="match status" value="1"/>
</dbReference>
<keyword evidence="3" id="KW-0472">Membrane</keyword>
<evidence type="ECO:0000259" key="5">
    <source>
        <dbReference type="PROSITE" id="PS50195"/>
    </source>
</evidence>
<dbReference type="Proteomes" id="UP000046395">
    <property type="component" value="Unassembled WGS sequence"/>
</dbReference>
<dbReference type="Pfam" id="PF08628">
    <property type="entry name" value="Nexin_C"/>
    <property type="match status" value="1"/>
</dbReference>
<reference evidence="8" key="1">
    <citation type="submission" date="2019-12" db="UniProtKB">
        <authorList>
            <consortium name="WormBaseParasite"/>
        </authorList>
    </citation>
    <scope>IDENTIFICATION</scope>
</reference>
<dbReference type="SMART" id="SM00313">
    <property type="entry name" value="PXA"/>
    <property type="match status" value="1"/>
</dbReference>
<evidence type="ECO:0000313" key="7">
    <source>
        <dbReference type="Proteomes" id="UP000046395"/>
    </source>
</evidence>
<dbReference type="SMART" id="SM00312">
    <property type="entry name" value="PX"/>
    <property type="match status" value="1"/>
</dbReference>
<dbReference type="Pfam" id="PF00615">
    <property type="entry name" value="RGS"/>
    <property type="match status" value="1"/>
</dbReference>
<dbReference type="InterPro" id="IPR013937">
    <property type="entry name" value="Sorting_nexin_C"/>
</dbReference>
<dbReference type="STRING" id="70415.A0A5S6QNQ0"/>
<dbReference type="InterPro" id="IPR003114">
    <property type="entry name" value="Phox_assoc"/>
</dbReference>
<keyword evidence="2" id="KW-0175">Coiled coil</keyword>
<dbReference type="PANTHER" id="PTHR22775:SF3">
    <property type="entry name" value="SORTING NEXIN-13"/>
    <property type="match status" value="1"/>
</dbReference>
<dbReference type="GO" id="GO:0005769">
    <property type="term" value="C:early endosome"/>
    <property type="evidence" value="ECO:0007669"/>
    <property type="project" value="TreeGrafter"/>
</dbReference>
<feature type="coiled-coil region" evidence="2">
    <location>
        <begin position="365"/>
        <end position="392"/>
    </location>
</feature>
<name>A0A5S6QNQ0_TRIMR</name>
<dbReference type="AlphaFoldDB" id="A0A5S6QNQ0"/>
<sequence>MATTGQPVFVSHLWKPISERSSEGGRHGLPLPFEVPFLVKVRRKFCNGTFVMGEDKDASQYAPTEGSICAINQGFGILRLLKSGKLCAVVAALLAVQSFGLYGCYCIALCAIFFLSGCLLRLFFYTWNVRYPLLLAEFETLDWTTERKLTFPKLRAVAFDKNAKLPCSENMEKLINEIVDFTLRDYVASWYSKLTNDDGFLKSVRSLIITALRVLIVNLKNVNFVTLLTHDVIDDFATHLKLFRKAKQKCEKTVSAGGEARSDLLEQYFFEMEYELESNFCRKRLCMSEKGEKEFLRSLADILVYLLLPTKDLSPHVFRLLLRDMLAVQVIGASVNLICDPDYICHTVASLLFAVPLKYEDFISILEATEDADELNGTMESLQQEIELQRSKDTGGADDSFIKQQLGSLFYLQKLIGRRLSRLQTSDSNLDEGGDSWQDCAAMYDLSLAFVLCNHVALCSFIDYLSQTDGKSYIDMYLTVEGFKNSFPHLSSGASSEQAKGNESLIISSAREVALEIYNQYFQTNSDRLVDIDESIKKRLQAMIRSKVHPSFWFDEAQQRAYEILENDIRFYPSFKRSYAYVKLLAELKLLLPQDKVEENNPFAVASAGSVLDDQADAGGAESVLIKDVRYETNIKTIGMGNEHSSIFAVYNIEVKRFDHHGECVKHWIVTRRYSDFYNLNCVIKRKFPQLAKISFPAKKTFNNMQHGFLERRKRALNTYLRTLLDPALLKRCKGLEKLLLEFLCKMDYNGDGGTLVEKLNSVVDPIRSGVKFVGNAVISMPDTLIDGVCKVGDGLGKVTRTVFGIHEPTPQVENFGGRVAASLSYGSADSIPLRILMLLVDEIFGLQEQNQWIRRRMVSFLQQLIHAMYGSSLNRKIVEYVHWLTSEEQVINYIKLFKNSMWPNGMLAEAASPRPQSTKARTRVVARAQTLSLLPDEFKLFIGNDTTTAGVCMVFEALQHKSLNRRLCYVLLERIIVSAFPNRNVDQVIPVLLRKYAT</sequence>
<dbReference type="SUPFAM" id="SSF64268">
    <property type="entry name" value="PX domain"/>
    <property type="match status" value="1"/>
</dbReference>
<dbReference type="SUPFAM" id="SSF48097">
    <property type="entry name" value="Regulator of G-protein signaling, RGS"/>
    <property type="match status" value="1"/>
</dbReference>
<dbReference type="InterPro" id="IPR036305">
    <property type="entry name" value="RGS_sf"/>
</dbReference>
<dbReference type="InterPro" id="IPR001683">
    <property type="entry name" value="PX_dom"/>
</dbReference>
<dbReference type="SMART" id="SM00315">
    <property type="entry name" value="RGS"/>
    <property type="match status" value="1"/>
</dbReference>
<accession>A0A5S6QNQ0</accession>
<proteinExistence type="inferred from homology"/>
<dbReference type="WBParaSite" id="TMUE_2000008487.1">
    <property type="protein sequence ID" value="TMUE_2000008487.1"/>
    <property type="gene ID" value="WBGene00293268"/>
</dbReference>
<dbReference type="PANTHER" id="PTHR22775">
    <property type="entry name" value="SORTING NEXIN"/>
    <property type="match status" value="1"/>
</dbReference>
<evidence type="ECO:0000256" key="1">
    <source>
        <dbReference type="ARBA" id="ARBA00010883"/>
    </source>
</evidence>
<comment type="similarity">
    <text evidence="1">Belongs to the sorting nexin family.</text>
</comment>
<evidence type="ECO:0000259" key="4">
    <source>
        <dbReference type="PROSITE" id="PS50132"/>
    </source>
</evidence>
<feature type="transmembrane region" description="Helical" evidence="3">
    <location>
        <begin position="86"/>
        <end position="115"/>
    </location>
</feature>
<feature type="domain" description="PX" evidence="5">
    <location>
        <begin position="629"/>
        <end position="747"/>
    </location>
</feature>
<dbReference type="Gene3D" id="3.30.1520.10">
    <property type="entry name" value="Phox-like domain"/>
    <property type="match status" value="1"/>
</dbReference>
<evidence type="ECO:0000313" key="8">
    <source>
        <dbReference type="WBParaSite" id="TMUE_2000008487.1"/>
    </source>
</evidence>
<protein>
    <submittedName>
        <fullName evidence="8">PXA domain-containing protein</fullName>
    </submittedName>
</protein>
<dbReference type="InterPro" id="IPR016137">
    <property type="entry name" value="RGS"/>
</dbReference>
<dbReference type="PROSITE" id="PS50195">
    <property type="entry name" value="PX"/>
    <property type="match status" value="1"/>
</dbReference>
<dbReference type="InterPro" id="IPR036871">
    <property type="entry name" value="PX_dom_sf"/>
</dbReference>
<organism evidence="7 8">
    <name type="scientific">Trichuris muris</name>
    <name type="common">Mouse whipworm</name>
    <dbReference type="NCBI Taxonomy" id="70415"/>
    <lineage>
        <taxon>Eukaryota</taxon>
        <taxon>Metazoa</taxon>
        <taxon>Ecdysozoa</taxon>
        <taxon>Nematoda</taxon>
        <taxon>Enoplea</taxon>
        <taxon>Dorylaimia</taxon>
        <taxon>Trichinellida</taxon>
        <taxon>Trichuridae</taxon>
        <taxon>Trichuris</taxon>
    </lineage>
</organism>
<feature type="domain" description="PXA" evidence="6">
    <location>
        <begin position="168"/>
        <end position="356"/>
    </location>
</feature>
<dbReference type="Pfam" id="PF00787">
    <property type="entry name" value="PX"/>
    <property type="match status" value="1"/>
</dbReference>
<dbReference type="Gene3D" id="1.10.167.10">
    <property type="entry name" value="Regulator of G-protein Signalling 4, domain 2"/>
    <property type="match status" value="1"/>
</dbReference>
<keyword evidence="3" id="KW-0812">Transmembrane</keyword>
<dbReference type="GO" id="GO:0035091">
    <property type="term" value="F:phosphatidylinositol binding"/>
    <property type="evidence" value="ECO:0007669"/>
    <property type="project" value="InterPro"/>
</dbReference>
<evidence type="ECO:0000256" key="2">
    <source>
        <dbReference type="SAM" id="Coils"/>
    </source>
</evidence>
<evidence type="ECO:0000259" key="6">
    <source>
        <dbReference type="PROSITE" id="PS51207"/>
    </source>
</evidence>